<dbReference type="AlphaFoldDB" id="A0ABD2U4T7"/>
<dbReference type="Proteomes" id="UP001627284">
    <property type="component" value="Unassembled WGS sequence"/>
</dbReference>
<comment type="caution">
    <text evidence="1">The sequence shown here is derived from an EMBL/GenBank/DDBJ whole genome shotgun (WGS) entry which is preliminary data.</text>
</comment>
<sequence length="103" mass="11954">IQYTHPYVFFFTRTTQKKPKNSSKPDDPTHVHRILLLLHAKTEIQRANRAANPKISSNYPQNPYPSSLNIDHFVPFPPFCGIQLFSIPFTIPSKIVEEIQFFV</sequence>
<accession>A0ABD2U4T7</accession>
<organism evidence="1 2">
    <name type="scientific">Solanum stoloniferum</name>
    <dbReference type="NCBI Taxonomy" id="62892"/>
    <lineage>
        <taxon>Eukaryota</taxon>
        <taxon>Viridiplantae</taxon>
        <taxon>Streptophyta</taxon>
        <taxon>Embryophyta</taxon>
        <taxon>Tracheophyta</taxon>
        <taxon>Spermatophyta</taxon>
        <taxon>Magnoliopsida</taxon>
        <taxon>eudicotyledons</taxon>
        <taxon>Gunneridae</taxon>
        <taxon>Pentapetalae</taxon>
        <taxon>asterids</taxon>
        <taxon>lamiids</taxon>
        <taxon>Solanales</taxon>
        <taxon>Solanaceae</taxon>
        <taxon>Solanoideae</taxon>
        <taxon>Solaneae</taxon>
        <taxon>Solanum</taxon>
    </lineage>
</organism>
<feature type="non-terminal residue" evidence="1">
    <location>
        <position position="1"/>
    </location>
</feature>
<evidence type="ECO:0000313" key="2">
    <source>
        <dbReference type="Proteomes" id="UP001627284"/>
    </source>
</evidence>
<proteinExistence type="predicted"/>
<protein>
    <submittedName>
        <fullName evidence="1">Uncharacterized protein</fullName>
    </submittedName>
</protein>
<keyword evidence="2" id="KW-1185">Reference proteome</keyword>
<name>A0ABD2U4T7_9SOLN</name>
<evidence type="ECO:0000313" key="1">
    <source>
        <dbReference type="EMBL" id="KAL3363533.1"/>
    </source>
</evidence>
<gene>
    <name evidence="1" type="ORF">AABB24_012685</name>
</gene>
<dbReference type="EMBL" id="JBJKTR010000007">
    <property type="protein sequence ID" value="KAL3363533.1"/>
    <property type="molecule type" value="Genomic_DNA"/>
</dbReference>
<reference evidence="1 2" key="1">
    <citation type="submission" date="2024-05" db="EMBL/GenBank/DDBJ databases">
        <title>De novo assembly of an allotetraploid wild potato.</title>
        <authorList>
            <person name="Hosaka A.J."/>
        </authorList>
    </citation>
    <scope>NUCLEOTIDE SEQUENCE [LARGE SCALE GENOMIC DNA]</scope>
    <source>
        <tissue evidence="1">Young leaves</tissue>
    </source>
</reference>